<dbReference type="RefSeq" id="WP_044434775.1">
    <property type="nucleotide sequence ID" value="NZ_BJYZ01000034.1"/>
</dbReference>
<accession>A0A512DZS3</accession>
<dbReference type="Gene3D" id="3.40.960.10">
    <property type="entry name" value="VSR Endonuclease"/>
    <property type="match status" value="1"/>
</dbReference>
<name>A0A512DZS3_9PROT</name>
<evidence type="ECO:0000313" key="1">
    <source>
        <dbReference type="EMBL" id="GEO41983.1"/>
    </source>
</evidence>
<proteinExistence type="predicted"/>
<reference evidence="1 2" key="1">
    <citation type="submission" date="2019-07" db="EMBL/GenBank/DDBJ databases">
        <title>Whole genome shotgun sequence of Skermanella aerolata NBRC 106429.</title>
        <authorList>
            <person name="Hosoyama A."/>
            <person name="Uohara A."/>
            <person name="Ohji S."/>
            <person name="Ichikawa N."/>
        </authorList>
    </citation>
    <scope>NUCLEOTIDE SEQUENCE [LARGE SCALE GENOMIC DNA]</scope>
    <source>
        <strain evidence="1 2">NBRC 106429</strain>
    </source>
</reference>
<sequence length="267" mass="30454">MNTGSPTRYYERYEIEDVVPPESPIEKRMYDLLATDIVPYAKSVFGAADGWLDAARMIEDDAALLSRRRVVIFPQTKVGDYRADFLVAVTDRHFDRSDAFDDFDLFFIECDGAEHHGGTNMRGVSGDTDIEAYVEMIRKDRKRDKHIKSLTGLDILRFGGAEINFSSRHVRAVLEAYIEAHLAHRLVCRMRLDKLTDQGYGRDEIQNCLPDKLDEISRVIAFARDMASMPVLRNSIATEKTNSGGMATLLKLVDEMRRAIEKRRDDP</sequence>
<gene>
    <name evidence="1" type="ORF">SAE02_61310</name>
</gene>
<protein>
    <submittedName>
        <fullName evidence="1">Uncharacterized protein</fullName>
    </submittedName>
</protein>
<dbReference type="Proteomes" id="UP000321523">
    <property type="component" value="Unassembled WGS sequence"/>
</dbReference>
<comment type="caution">
    <text evidence="1">The sequence shown here is derived from an EMBL/GenBank/DDBJ whole genome shotgun (WGS) entry which is preliminary data.</text>
</comment>
<organism evidence="1 2">
    <name type="scientific">Skermanella aerolata</name>
    <dbReference type="NCBI Taxonomy" id="393310"/>
    <lineage>
        <taxon>Bacteria</taxon>
        <taxon>Pseudomonadati</taxon>
        <taxon>Pseudomonadota</taxon>
        <taxon>Alphaproteobacteria</taxon>
        <taxon>Rhodospirillales</taxon>
        <taxon>Azospirillaceae</taxon>
        <taxon>Skermanella</taxon>
    </lineage>
</organism>
<dbReference type="AlphaFoldDB" id="A0A512DZS3"/>
<evidence type="ECO:0000313" key="2">
    <source>
        <dbReference type="Proteomes" id="UP000321523"/>
    </source>
</evidence>
<dbReference type="OrthoDB" id="7365243at2"/>
<dbReference type="EMBL" id="BJYZ01000034">
    <property type="protein sequence ID" value="GEO41983.1"/>
    <property type="molecule type" value="Genomic_DNA"/>
</dbReference>
<keyword evidence="2" id="KW-1185">Reference proteome</keyword>